<gene>
    <name evidence="1" type="ORF">AQUCO_00200248v1</name>
</gene>
<dbReference type="AlphaFoldDB" id="A0A2G5F2I2"/>
<organism evidence="1 2">
    <name type="scientific">Aquilegia coerulea</name>
    <name type="common">Rocky mountain columbine</name>
    <dbReference type="NCBI Taxonomy" id="218851"/>
    <lineage>
        <taxon>Eukaryota</taxon>
        <taxon>Viridiplantae</taxon>
        <taxon>Streptophyta</taxon>
        <taxon>Embryophyta</taxon>
        <taxon>Tracheophyta</taxon>
        <taxon>Spermatophyta</taxon>
        <taxon>Magnoliopsida</taxon>
        <taxon>Ranunculales</taxon>
        <taxon>Ranunculaceae</taxon>
        <taxon>Thalictroideae</taxon>
        <taxon>Aquilegia</taxon>
    </lineage>
</organism>
<dbReference type="EMBL" id="KZ305019">
    <property type="protein sequence ID" value="PIA62117.1"/>
    <property type="molecule type" value="Genomic_DNA"/>
</dbReference>
<reference evidence="1 2" key="1">
    <citation type="submission" date="2017-09" db="EMBL/GenBank/DDBJ databases">
        <title>WGS assembly of Aquilegia coerulea Goldsmith.</title>
        <authorList>
            <person name="Hodges S."/>
            <person name="Kramer E."/>
            <person name="Nordborg M."/>
            <person name="Tomkins J."/>
            <person name="Borevitz J."/>
            <person name="Derieg N."/>
            <person name="Yan J."/>
            <person name="Mihaltcheva S."/>
            <person name="Hayes R.D."/>
            <person name="Rokhsar D."/>
        </authorList>
    </citation>
    <scope>NUCLEOTIDE SEQUENCE [LARGE SCALE GENOMIC DNA]</scope>
    <source>
        <strain evidence="2">cv. Goldsmith</strain>
    </source>
</reference>
<dbReference type="InParanoid" id="A0A2G5F2I2"/>
<evidence type="ECO:0000313" key="2">
    <source>
        <dbReference type="Proteomes" id="UP000230069"/>
    </source>
</evidence>
<protein>
    <submittedName>
        <fullName evidence="1">Uncharacterized protein</fullName>
    </submittedName>
</protein>
<dbReference type="STRING" id="218851.A0A2G5F2I2"/>
<proteinExistence type="predicted"/>
<name>A0A2G5F2I2_AQUCA</name>
<dbReference type="OrthoDB" id="1685932at2759"/>
<dbReference type="Proteomes" id="UP000230069">
    <property type="component" value="Unassembled WGS sequence"/>
</dbReference>
<accession>A0A2G5F2I2</accession>
<evidence type="ECO:0000313" key="1">
    <source>
        <dbReference type="EMBL" id="PIA62117.1"/>
    </source>
</evidence>
<keyword evidence="2" id="KW-1185">Reference proteome</keyword>
<sequence length="130" mass="14477">MSGVEISSILENSKEFDRLKKEQENVLNEINKMHKKLQTNPEIVEKPGGDTLLLNLRALYVQAKELAESELCVSNTLMAQLDTLLQSVAVPAGQRITIVSRKRSQFERAAGLKSKQVAARVTPDDAEKDE</sequence>